<dbReference type="HOGENOM" id="CLU_1649935_0_0_9"/>
<feature type="domain" description="Putative zinc-ribbon" evidence="1">
    <location>
        <begin position="6"/>
        <end position="27"/>
    </location>
</feature>
<comment type="caution">
    <text evidence="2">The sequence shown here is derived from an EMBL/GenBank/DDBJ whole genome shotgun (WGS) entry which is preliminary data.</text>
</comment>
<evidence type="ECO:0000313" key="2">
    <source>
        <dbReference type="EMBL" id="EEG75430.1"/>
    </source>
</evidence>
<evidence type="ECO:0000259" key="1">
    <source>
        <dbReference type="Pfam" id="PF13248"/>
    </source>
</evidence>
<accession>C0BXA3</accession>
<reference evidence="2" key="2">
    <citation type="submission" date="2013-06" db="EMBL/GenBank/DDBJ databases">
        <title>Draft genome sequence of Clostridium hylemonae (DSM 15053).</title>
        <authorList>
            <person name="Sudarsanam P."/>
            <person name="Ley R."/>
            <person name="Guruge J."/>
            <person name="Turnbaugh P.J."/>
            <person name="Mahowald M."/>
            <person name="Liep D."/>
            <person name="Gordon J."/>
        </authorList>
    </citation>
    <scope>NUCLEOTIDE SEQUENCE</scope>
    <source>
        <strain evidence="2">DSM 15053</strain>
    </source>
</reference>
<protein>
    <recommendedName>
        <fullName evidence="1">Putative zinc-ribbon domain-containing protein</fullName>
    </recommendedName>
</protein>
<dbReference type="OrthoDB" id="3239970at2"/>
<proteinExistence type="predicted"/>
<organism evidence="2 3">
    <name type="scientific">[Clostridium] hylemonae DSM 15053</name>
    <dbReference type="NCBI Taxonomy" id="553973"/>
    <lineage>
        <taxon>Bacteria</taxon>
        <taxon>Bacillati</taxon>
        <taxon>Bacillota</taxon>
        <taxon>Clostridia</taxon>
        <taxon>Lachnospirales</taxon>
        <taxon>Lachnospiraceae</taxon>
    </lineage>
</organism>
<dbReference type="Proteomes" id="UP000004893">
    <property type="component" value="Unassembled WGS sequence"/>
</dbReference>
<dbReference type="Pfam" id="PF13248">
    <property type="entry name" value="Zn_ribbon_3"/>
    <property type="match status" value="1"/>
</dbReference>
<dbReference type="STRING" id="553973.CLOHYLEM_04440"/>
<dbReference type="EMBL" id="ABYI02000011">
    <property type="protein sequence ID" value="EEG75430.1"/>
    <property type="molecule type" value="Genomic_DNA"/>
</dbReference>
<dbReference type="InterPro" id="IPR059113">
    <property type="entry name" value="Znf_ribbon"/>
</dbReference>
<reference evidence="2" key="1">
    <citation type="submission" date="2009-02" db="EMBL/GenBank/DDBJ databases">
        <authorList>
            <person name="Fulton L."/>
            <person name="Clifton S."/>
            <person name="Fulton B."/>
            <person name="Xu J."/>
            <person name="Minx P."/>
            <person name="Pepin K.H."/>
            <person name="Johnson M."/>
            <person name="Bhonagiri V."/>
            <person name="Nash W.E."/>
            <person name="Mardis E.R."/>
            <person name="Wilson R.K."/>
        </authorList>
    </citation>
    <scope>NUCLEOTIDE SEQUENCE [LARGE SCALE GENOMIC DNA]</scope>
    <source>
        <strain evidence="2">DSM 15053</strain>
    </source>
</reference>
<sequence>MALIICPECKKQVSDQAEVCIHCGYPLAKLRNINNTEPDLSQSLYFKLRWIDSHNDVDEVSVLTSLITGINIIEASKLIEQNYSPIIIDGLSMEDAEKLKDVFAEKNISVAIEPDNYSTQSTTLGPNKNKLGIKAINYKIPKQDVNDFIFCPRCRSKSIETVAVSTAFSWGEPMNVCQHCGHKWKPGKR</sequence>
<gene>
    <name evidence="2" type="ORF">CLOHYLEM_04440</name>
</gene>
<evidence type="ECO:0000313" key="3">
    <source>
        <dbReference type="Proteomes" id="UP000004893"/>
    </source>
</evidence>
<name>C0BXA3_9FIRM</name>
<dbReference type="AlphaFoldDB" id="C0BXA3"/>
<dbReference type="RefSeq" id="WP_006441772.1">
    <property type="nucleotide sequence ID" value="NZ_CP036524.1"/>
</dbReference>
<keyword evidence="3" id="KW-1185">Reference proteome</keyword>